<sequence>MKRRNLSALAVVAVVAVFATGCGAQSSSSSSAGPKVTIDAGGTPVEVQGPIRLAYFAPGTSNAWLQASTNTVKAAVEKIPGATVTVFDAKWDGTTQFNQVQNALQSGRFNAAIIDPINDQIMCDPMSKTAASKGIVVSVIAVPLCGRALKIKDEQYTPGTLNYIGGTDSQTVFDGYIDYMAKENPGKQTVIALSGPQLFGVTKNLNAAIEKAKAAHPEFNIISVVDTDYSLAQGQSKLAPLLQANPDTTVVFSAANSDVTQGAYQALKAAGMLDKVKLYDKGASKWAIDQLRSGAVAASSPYYPATMAQQSVNAIADAFAGKKVPTYLPNDGATLTGDALQSGVQILNKADGLKFNAEY</sequence>
<dbReference type="PANTHER" id="PTHR46847:SF1">
    <property type="entry name" value="D-ALLOSE-BINDING PERIPLASMIC PROTEIN-RELATED"/>
    <property type="match status" value="1"/>
</dbReference>
<dbReference type="InterPro" id="IPR028082">
    <property type="entry name" value="Peripla_BP_I"/>
</dbReference>
<keyword evidence="3 4" id="KW-0732">Signal</keyword>
<evidence type="ECO:0000256" key="1">
    <source>
        <dbReference type="ARBA" id="ARBA00004196"/>
    </source>
</evidence>
<reference evidence="6 7" key="1">
    <citation type="submission" date="2024-09" db="EMBL/GenBank/DDBJ databases">
        <authorList>
            <person name="Sun Q."/>
            <person name="Mori K."/>
        </authorList>
    </citation>
    <scope>NUCLEOTIDE SEQUENCE [LARGE SCALE GENOMIC DNA]</scope>
    <source>
        <strain evidence="6 7">JCM 1334</strain>
    </source>
</reference>
<evidence type="ECO:0000256" key="3">
    <source>
        <dbReference type="ARBA" id="ARBA00022729"/>
    </source>
</evidence>
<dbReference type="EMBL" id="JBHMBC010000007">
    <property type="protein sequence ID" value="MFB9818858.1"/>
    <property type="molecule type" value="Genomic_DNA"/>
</dbReference>
<comment type="subcellular location">
    <subcellularLocation>
        <location evidence="1">Cell envelope</location>
    </subcellularLocation>
</comment>
<dbReference type="PROSITE" id="PS51257">
    <property type="entry name" value="PROKAR_LIPOPROTEIN"/>
    <property type="match status" value="1"/>
</dbReference>
<dbReference type="CDD" id="cd01536">
    <property type="entry name" value="PBP1_ABC_sugar_binding-like"/>
    <property type="match status" value="1"/>
</dbReference>
<gene>
    <name evidence="6" type="ORF">ACFFP1_05020</name>
</gene>
<name>A0ABV5XVU4_ARTRM</name>
<feature type="chain" id="PRO_5047498901" evidence="4">
    <location>
        <begin position="25"/>
        <end position="359"/>
    </location>
</feature>
<evidence type="ECO:0000313" key="7">
    <source>
        <dbReference type="Proteomes" id="UP001589702"/>
    </source>
</evidence>
<dbReference type="Gene3D" id="3.40.50.2300">
    <property type="match status" value="2"/>
</dbReference>
<proteinExistence type="inferred from homology"/>
<evidence type="ECO:0000256" key="4">
    <source>
        <dbReference type="SAM" id="SignalP"/>
    </source>
</evidence>
<feature type="signal peptide" evidence="4">
    <location>
        <begin position="1"/>
        <end position="24"/>
    </location>
</feature>
<dbReference type="Proteomes" id="UP001589702">
    <property type="component" value="Unassembled WGS sequence"/>
</dbReference>
<protein>
    <submittedName>
        <fullName evidence="6">Sugar ABC transporter substrate-binding protein</fullName>
    </submittedName>
</protein>
<dbReference type="RefSeq" id="WP_234748612.1">
    <property type="nucleotide sequence ID" value="NZ_BAAAWN010000001.1"/>
</dbReference>
<dbReference type="InterPro" id="IPR025997">
    <property type="entry name" value="SBP_2_dom"/>
</dbReference>
<dbReference type="Pfam" id="PF13407">
    <property type="entry name" value="Peripla_BP_4"/>
    <property type="match status" value="1"/>
</dbReference>
<comment type="similarity">
    <text evidence="2">Belongs to the bacterial solute-binding protein 2 family.</text>
</comment>
<keyword evidence="7" id="KW-1185">Reference proteome</keyword>
<accession>A0ABV5XVU4</accession>
<organism evidence="6 7">
    <name type="scientific">Arthrobacter ramosus</name>
    <dbReference type="NCBI Taxonomy" id="1672"/>
    <lineage>
        <taxon>Bacteria</taxon>
        <taxon>Bacillati</taxon>
        <taxon>Actinomycetota</taxon>
        <taxon>Actinomycetes</taxon>
        <taxon>Micrococcales</taxon>
        <taxon>Micrococcaceae</taxon>
        <taxon>Arthrobacter</taxon>
    </lineage>
</organism>
<feature type="domain" description="Periplasmic binding protein" evidence="5">
    <location>
        <begin position="54"/>
        <end position="323"/>
    </location>
</feature>
<evidence type="ECO:0000256" key="2">
    <source>
        <dbReference type="ARBA" id="ARBA00007639"/>
    </source>
</evidence>
<dbReference type="SUPFAM" id="SSF53822">
    <property type="entry name" value="Periplasmic binding protein-like I"/>
    <property type="match status" value="1"/>
</dbReference>
<comment type="caution">
    <text evidence="6">The sequence shown here is derived from an EMBL/GenBank/DDBJ whole genome shotgun (WGS) entry which is preliminary data.</text>
</comment>
<evidence type="ECO:0000313" key="6">
    <source>
        <dbReference type="EMBL" id="MFB9818858.1"/>
    </source>
</evidence>
<dbReference type="PANTHER" id="PTHR46847">
    <property type="entry name" value="D-ALLOSE-BINDING PERIPLASMIC PROTEIN-RELATED"/>
    <property type="match status" value="1"/>
</dbReference>
<evidence type="ECO:0000259" key="5">
    <source>
        <dbReference type="Pfam" id="PF13407"/>
    </source>
</evidence>